<organism evidence="2 3">
    <name type="scientific">Erythroxylum novogranatense</name>
    <dbReference type="NCBI Taxonomy" id="1862640"/>
    <lineage>
        <taxon>Eukaryota</taxon>
        <taxon>Viridiplantae</taxon>
        <taxon>Streptophyta</taxon>
        <taxon>Embryophyta</taxon>
        <taxon>Tracheophyta</taxon>
        <taxon>Spermatophyta</taxon>
        <taxon>Magnoliopsida</taxon>
        <taxon>eudicotyledons</taxon>
        <taxon>Gunneridae</taxon>
        <taxon>Pentapetalae</taxon>
        <taxon>rosids</taxon>
        <taxon>fabids</taxon>
        <taxon>Malpighiales</taxon>
        <taxon>Erythroxylaceae</taxon>
        <taxon>Erythroxylum</taxon>
    </lineage>
</organism>
<name>A0AAV8TRV4_9ROSI</name>
<comment type="caution">
    <text evidence="2">The sequence shown here is derived from an EMBL/GenBank/DDBJ whole genome shotgun (WGS) entry which is preliminary data.</text>
</comment>
<protein>
    <recommendedName>
        <fullName evidence="4">FRIGIDA-like protein</fullName>
    </recommendedName>
</protein>
<sequence length="417" mass="47481">MGVKSIEEIISLCKTAFQAVDFAQLEVSLVAREDILKQQVESIRKENELIQQNLLVLKRQFEAKSKGMELLQAKCMRHQLEVSKLQTELAERERESSELKQSVSRLRGEHSESKDAISELKRENNEMQLSKSRLENELQVWRKKYAEFEERVLVLEKDFRSLKSEEPPDSTMAVKRPRLGDVVEIVDSDDDSAPREGLNVRRASSYGFADKQSDEAVIKTEVVMLEGNGDSFPNSIGNDSVYNNSSSFKANNCSTAGKCQNKCNALVLDSLDVDDDSSWVDSEDDIDPMFDFSVFLQRDQGKKDPTKWKLEKDMVAAFERDIELCMKAVCALYRQETGVGKSLGLLKRGFMKINRERDMALAEFLVDGDQQGKLKKSVEELLAYDPDGLDSCKRIAIDHSAQLFELYQQKEDPLFLE</sequence>
<keyword evidence="3" id="KW-1185">Reference proteome</keyword>
<evidence type="ECO:0000256" key="1">
    <source>
        <dbReference type="SAM" id="MobiDB-lite"/>
    </source>
</evidence>
<evidence type="ECO:0000313" key="2">
    <source>
        <dbReference type="EMBL" id="KAJ8768543.1"/>
    </source>
</evidence>
<evidence type="ECO:0000313" key="3">
    <source>
        <dbReference type="Proteomes" id="UP001159364"/>
    </source>
</evidence>
<feature type="compositionally biased region" description="Basic and acidic residues" evidence="1">
    <location>
        <begin position="106"/>
        <end position="115"/>
    </location>
</feature>
<dbReference type="EMBL" id="JAIWQS010000004">
    <property type="protein sequence ID" value="KAJ8768543.1"/>
    <property type="molecule type" value="Genomic_DNA"/>
</dbReference>
<gene>
    <name evidence="2" type="ORF">K2173_022649</name>
</gene>
<reference evidence="2 3" key="1">
    <citation type="submission" date="2021-09" db="EMBL/GenBank/DDBJ databases">
        <title>Genomic insights and catalytic innovation underlie evolution of tropane alkaloids biosynthesis.</title>
        <authorList>
            <person name="Wang Y.-J."/>
            <person name="Tian T."/>
            <person name="Huang J.-P."/>
            <person name="Huang S.-X."/>
        </authorList>
    </citation>
    <scope>NUCLEOTIDE SEQUENCE [LARGE SCALE GENOMIC DNA]</scope>
    <source>
        <strain evidence="2">KIB-2018</strain>
        <tissue evidence="2">Leaf</tissue>
    </source>
</reference>
<accession>A0AAV8TRV4</accession>
<feature type="region of interest" description="Disordered" evidence="1">
    <location>
        <begin position="93"/>
        <end position="115"/>
    </location>
</feature>
<dbReference type="SUPFAM" id="SSF90257">
    <property type="entry name" value="Myosin rod fragments"/>
    <property type="match status" value="1"/>
</dbReference>
<dbReference type="AlphaFoldDB" id="A0AAV8TRV4"/>
<dbReference type="Proteomes" id="UP001159364">
    <property type="component" value="Linkage Group LG04"/>
</dbReference>
<dbReference type="PANTHER" id="PTHR34380:SF8">
    <property type="entry name" value="DNA DOUBLE-STRAND BREAK REPAIR RAD50 ATPASE"/>
    <property type="match status" value="1"/>
</dbReference>
<dbReference type="Gene3D" id="1.20.5.170">
    <property type="match status" value="1"/>
</dbReference>
<dbReference type="PANTHER" id="PTHR34380">
    <property type="entry name" value="BNAA03G12380D PROTEIN"/>
    <property type="match status" value="1"/>
</dbReference>
<evidence type="ECO:0008006" key="4">
    <source>
        <dbReference type="Google" id="ProtNLM"/>
    </source>
</evidence>
<proteinExistence type="predicted"/>